<feature type="region of interest" description="Disordered" evidence="9">
    <location>
        <begin position="627"/>
        <end position="684"/>
    </location>
</feature>
<gene>
    <name evidence="13" type="ORF">MEQU1_001350</name>
</gene>
<feature type="transmembrane region" description="Helical" evidence="10">
    <location>
        <begin position="793"/>
        <end position="815"/>
    </location>
</feature>
<dbReference type="GO" id="GO:0006874">
    <property type="term" value="P:intracellular calcium ion homeostasis"/>
    <property type="evidence" value="ECO:0007669"/>
    <property type="project" value="TreeGrafter"/>
</dbReference>
<feature type="region of interest" description="Disordered" evidence="9">
    <location>
        <begin position="1332"/>
        <end position="1386"/>
    </location>
</feature>
<sequence>MGRNTSKKRLGDVHLTPASIQVFNATLFDKMRGRSTECGLGLGSPEPESDQKPVRSGPSLREYASKRIEHEKMMFDIIQQATDVSKLLWEAQMAYMARRYVLAAVLYRRLAELDSSYACACLAKMFGFGIVEYHVVLFERDTLRGIAWAIRGLQLVVSEIHWSQSLTHVQTLSQILTLLCTLVCAPESMQTLRTDDQHADVSLSLLLLFPRSCELLHPRARVQNTIPSETTRESVWMALRDVLSKTATIHDVQEGMEPADSAHAELLMKRIHIDTLYLEAFLVMRQAFLHKDASLIQETYTCWTQYLTEGRDLVDTMDLSGFRRVASEGQEWAVPDAERNPNQIEQAWDAAIDAPEILDQPSDNGNMNGLLHEQETQTYNPERANQAASSPNPSNMGHGLRASVGSLLHRWIGALTSTLFHHHETWPPDQGNPASERAESVGPAPGSGDSATTPAPNPRASTDPHTSSNELIPKNLKDRVALFMYLDEEVDVDKALNYVKGLEVIDADLRARMQHLGMSDISEYGDSKPPKTRLTEDHDHYNYDEEEDDSDSFIEQPPSAGIQRSATITPGVLSSSHSDGMDHRLEDRPVMKDWSDNNDDELYEPDRGEALIRHRIWQRKLDKLNKQRQMEQSSDHSFLSESADTHARTDLSSSMTPSQLTNSFSRYPSRSYDGPHAHFDGTDRSVQSFRRQSLLLDGERTPQIHLDHHPEVGSLKSVEDLDDETDEMDNEDLEYTVKDRQDAINIEHPFGLPIWKPALYKKSRSIQKAADSAIRGEPGLHLDRSTFPGNICWLLLFGIWLSLLCAICSMLLYFVPRGGIMYSHTMWGLATYLLWPFGNYVEVECSHEGGHRHGPCRLPKIHEHEVKENGVVDMDHHHAGSEEPLVSEGQSSRYGAVENNETDSPMNEQERISLERKLYHYVYDDNGNDVGVKNRWGGIIVYALVYGLILFPALGIVCLLCWSLVVTIPMAKLLWILMKTMASQPLALHFRSPLQIDTRNLQVRGSEELNSVRDVLHPGHLAPRLKRQHRKKGASKRRSVILLCTYKAMGREYFKYTVGGVNILFVDTVPFIFFTIVLFYILRPLGQHYGMTTGLFGFITSEGFIFCMALASVLPLSYFIGMAVASISTQSSIGMGAVINATFGSIIELILYGVALVQNKGSLVEGSIIGSILAGVLLMPGTSMCSGALRRKEQKFNSRSAGVTSTMLIMAIIGILTPTLFYQIYGQFELLCTGCPDDTKTVSESYRCQQCSYRHVPPFKDPFFQTNVKPLIYTCAFLLMLAYAIGLWFSLRTHASQIWNSAPMTVSAEQLPPHFRRASLYKHLFPGVDSSQLPLHRTHSDAGSSVVAPPSANTEGNSTPQSAQPSTQSMSEANTLAPPNSKTKPHDDIAMDVAAKVFQYIFSQNKSQPHENDGEVAGHGGHDAPSWSRVVSLSVLFSCTFLYAIIAEIIVDMVDVVIKGSGLSAKFVGVTLFALVPNTTEFMNAMSFALNGNIALSLEIGSAYALQVCHIQIPVLVLFSAIYNASYLSAPDMDMPDHSFTLIFPRWDIIAIIFSIFLLTYTYNEARSNYHRGSILILSYFVFIAGFFFAPSVDPEEPSQSSVQVFSLAT</sequence>
<evidence type="ECO:0000256" key="10">
    <source>
        <dbReference type="SAM" id="Phobius"/>
    </source>
</evidence>
<evidence type="ECO:0000259" key="11">
    <source>
        <dbReference type="Pfam" id="PF01699"/>
    </source>
</evidence>
<keyword evidence="6 10" id="KW-1133">Transmembrane helix</keyword>
<accession>A0AAF0J355</accession>
<feature type="region of interest" description="Disordered" evidence="9">
    <location>
        <begin position="39"/>
        <end position="59"/>
    </location>
</feature>
<evidence type="ECO:0000313" key="14">
    <source>
        <dbReference type="Proteomes" id="UP001214415"/>
    </source>
</evidence>
<dbReference type="GO" id="GO:0005774">
    <property type="term" value="C:vacuolar membrane"/>
    <property type="evidence" value="ECO:0007669"/>
    <property type="project" value="UniProtKB-ARBA"/>
</dbReference>
<feature type="compositionally biased region" description="Polar residues" evidence="9">
    <location>
        <begin position="630"/>
        <end position="642"/>
    </location>
</feature>
<dbReference type="PANTHER" id="PTHR31503:SF10">
    <property type="entry name" value="VNX1 PROTEIN"/>
    <property type="match status" value="1"/>
</dbReference>
<feature type="transmembrane region" description="Helical" evidence="10">
    <location>
        <begin position="1504"/>
        <end position="1523"/>
    </location>
</feature>
<feature type="transmembrane region" description="Helical" evidence="10">
    <location>
        <begin position="1056"/>
        <end position="1083"/>
    </location>
</feature>
<reference evidence="13" key="1">
    <citation type="submission" date="2023-03" db="EMBL/GenBank/DDBJ databases">
        <title>Mating type loci evolution in Malassezia.</title>
        <authorList>
            <person name="Coelho M.A."/>
        </authorList>
    </citation>
    <scope>NUCLEOTIDE SEQUENCE</scope>
    <source>
        <strain evidence="13">CBS 12830</strain>
    </source>
</reference>
<dbReference type="Pfam" id="PF01699">
    <property type="entry name" value="Na_Ca_ex"/>
    <property type="match status" value="2"/>
</dbReference>
<feature type="transmembrane region" description="Helical" evidence="10">
    <location>
        <begin position="1201"/>
        <end position="1221"/>
    </location>
</feature>
<feature type="transmembrane region" description="Helical" evidence="10">
    <location>
        <begin position="1543"/>
        <end position="1563"/>
    </location>
</feature>
<feature type="compositionally biased region" description="Polar residues" evidence="9">
    <location>
        <begin position="562"/>
        <end position="578"/>
    </location>
</feature>
<feature type="region of interest" description="Disordered" evidence="9">
    <location>
        <begin position="520"/>
        <end position="600"/>
    </location>
</feature>
<evidence type="ECO:0000259" key="12">
    <source>
        <dbReference type="Pfam" id="PF03733"/>
    </source>
</evidence>
<feature type="domain" description="Sodium/calcium exchanger membrane region" evidence="11">
    <location>
        <begin position="1104"/>
        <end position="1219"/>
    </location>
</feature>
<dbReference type="EMBL" id="CP119901">
    <property type="protein sequence ID" value="WFD22675.1"/>
    <property type="molecule type" value="Genomic_DNA"/>
</dbReference>
<dbReference type="Pfam" id="PF03733">
    <property type="entry name" value="YccF"/>
    <property type="match status" value="1"/>
</dbReference>
<feature type="transmembrane region" description="Helical" evidence="10">
    <location>
        <begin position="1271"/>
        <end position="1291"/>
    </location>
</feature>
<dbReference type="InterPro" id="IPR044880">
    <property type="entry name" value="NCX_ion-bd_dom_sf"/>
</dbReference>
<dbReference type="GO" id="GO:0012505">
    <property type="term" value="C:endomembrane system"/>
    <property type="evidence" value="ECO:0007669"/>
    <property type="project" value="UniProtKB-SubCell"/>
</dbReference>
<feature type="transmembrane region" description="Helical" evidence="10">
    <location>
        <begin position="1103"/>
        <end position="1125"/>
    </location>
</feature>
<feature type="transmembrane region" description="Helical" evidence="10">
    <location>
        <begin position="1575"/>
        <end position="1593"/>
    </location>
</feature>
<dbReference type="InterPro" id="IPR005185">
    <property type="entry name" value="YccF"/>
</dbReference>
<evidence type="ECO:0000256" key="7">
    <source>
        <dbReference type="ARBA" id="ARBA00023065"/>
    </source>
</evidence>
<feature type="transmembrane region" description="Helical" evidence="10">
    <location>
        <begin position="1430"/>
        <end position="1451"/>
    </location>
</feature>
<evidence type="ECO:0000256" key="6">
    <source>
        <dbReference type="ARBA" id="ARBA00022989"/>
    </source>
</evidence>
<dbReference type="InterPro" id="IPR004713">
    <property type="entry name" value="CaH_exchang"/>
</dbReference>
<feature type="compositionally biased region" description="Basic and acidic residues" evidence="9">
    <location>
        <begin position="525"/>
        <end position="543"/>
    </location>
</feature>
<feature type="compositionally biased region" description="Basic and acidic residues" evidence="9">
    <location>
        <begin position="673"/>
        <end position="683"/>
    </location>
</feature>
<dbReference type="PANTHER" id="PTHR31503">
    <property type="entry name" value="VACUOLAR CALCIUM ION TRANSPORTER"/>
    <property type="match status" value="1"/>
</dbReference>
<protein>
    <recommendedName>
        <fullName evidence="15">Low affinity vacuolar monovalent cation/H(+) antiporter</fullName>
    </recommendedName>
</protein>
<evidence type="ECO:0000256" key="8">
    <source>
        <dbReference type="ARBA" id="ARBA00023136"/>
    </source>
</evidence>
<dbReference type="FunFam" id="1.20.1420.30:FF:000014">
    <property type="entry name" value="Cation/H+ exchanger protein 2"/>
    <property type="match status" value="1"/>
</dbReference>
<feature type="compositionally biased region" description="Polar residues" evidence="9">
    <location>
        <begin position="386"/>
        <end position="395"/>
    </location>
</feature>
<feature type="transmembrane region" description="Helical" evidence="10">
    <location>
        <begin position="939"/>
        <end position="965"/>
    </location>
</feature>
<comment type="subcellular location">
    <subcellularLocation>
        <location evidence="1">Endomembrane system</location>
        <topology evidence="1">Multi-pass membrane protein</topology>
    </subcellularLocation>
</comment>
<evidence type="ECO:0008006" key="15">
    <source>
        <dbReference type="Google" id="ProtNLM"/>
    </source>
</evidence>
<feature type="transmembrane region" description="Helical" evidence="10">
    <location>
        <begin position="1168"/>
        <end position="1189"/>
    </location>
</feature>
<comment type="similarity">
    <text evidence="2">Belongs to the Ca(2+):cation antiporter (CaCA) (TC 2.A.19) family.</text>
</comment>
<evidence type="ECO:0000256" key="5">
    <source>
        <dbReference type="ARBA" id="ARBA00022692"/>
    </source>
</evidence>
<keyword evidence="5 10" id="KW-0812">Transmembrane</keyword>
<keyword evidence="4" id="KW-0597">Phosphoprotein</keyword>
<feature type="transmembrane region" description="Helical" evidence="10">
    <location>
        <begin position="1463"/>
        <end position="1483"/>
    </location>
</feature>
<evidence type="ECO:0000256" key="9">
    <source>
        <dbReference type="SAM" id="MobiDB-lite"/>
    </source>
</evidence>
<keyword evidence="8 10" id="KW-0472">Membrane</keyword>
<proteinExistence type="inferred from homology"/>
<keyword evidence="3" id="KW-0813">Transport</keyword>
<evidence type="ECO:0000313" key="13">
    <source>
        <dbReference type="EMBL" id="WFD22675.1"/>
    </source>
</evidence>
<feature type="compositionally biased region" description="Polar residues" evidence="9">
    <location>
        <begin position="1372"/>
        <end position="1382"/>
    </location>
</feature>
<organism evidence="13 14">
    <name type="scientific">Malassezia equina</name>
    <dbReference type="NCBI Taxonomy" id="1381935"/>
    <lineage>
        <taxon>Eukaryota</taxon>
        <taxon>Fungi</taxon>
        <taxon>Dikarya</taxon>
        <taxon>Basidiomycota</taxon>
        <taxon>Ustilaginomycotina</taxon>
        <taxon>Malasseziomycetes</taxon>
        <taxon>Malasseziales</taxon>
        <taxon>Malasseziaceae</taxon>
        <taxon>Malassezia</taxon>
    </lineage>
</organism>
<feature type="compositionally biased region" description="Polar residues" evidence="9">
    <location>
        <begin position="449"/>
        <end position="470"/>
    </location>
</feature>
<evidence type="ECO:0000256" key="4">
    <source>
        <dbReference type="ARBA" id="ARBA00022553"/>
    </source>
</evidence>
<feature type="region of interest" description="Disordered" evidence="9">
    <location>
        <begin position="422"/>
        <end position="472"/>
    </location>
</feature>
<dbReference type="Gene3D" id="1.20.1420.30">
    <property type="entry name" value="NCX, central ion-binding region"/>
    <property type="match status" value="2"/>
</dbReference>
<feature type="compositionally biased region" description="Basic and acidic residues" evidence="9">
    <location>
        <begin position="579"/>
        <end position="595"/>
    </location>
</feature>
<evidence type="ECO:0000256" key="1">
    <source>
        <dbReference type="ARBA" id="ARBA00004127"/>
    </source>
</evidence>
<dbReference type="GO" id="GO:0015369">
    <property type="term" value="F:calcium:proton antiporter activity"/>
    <property type="evidence" value="ECO:0007669"/>
    <property type="project" value="TreeGrafter"/>
</dbReference>
<name>A0AAF0J355_9BASI</name>
<dbReference type="InterPro" id="IPR004837">
    <property type="entry name" value="NaCa_Exmemb"/>
</dbReference>
<dbReference type="Proteomes" id="UP001214415">
    <property type="component" value="Chromosome 2"/>
</dbReference>
<keyword evidence="7" id="KW-0406">Ion transport</keyword>
<feature type="compositionally biased region" description="Polar residues" evidence="9">
    <location>
        <begin position="650"/>
        <end position="668"/>
    </location>
</feature>
<keyword evidence="14" id="KW-1185">Reference proteome</keyword>
<feature type="compositionally biased region" description="Low complexity" evidence="9">
    <location>
        <begin position="1358"/>
        <end position="1371"/>
    </location>
</feature>
<evidence type="ECO:0000256" key="3">
    <source>
        <dbReference type="ARBA" id="ARBA00022448"/>
    </source>
</evidence>
<evidence type="ECO:0000256" key="2">
    <source>
        <dbReference type="ARBA" id="ARBA00008170"/>
    </source>
</evidence>
<feature type="transmembrane region" description="Helical" evidence="10">
    <location>
        <begin position="1137"/>
        <end position="1156"/>
    </location>
</feature>
<feature type="region of interest" description="Disordered" evidence="9">
    <location>
        <begin position="380"/>
        <end position="400"/>
    </location>
</feature>
<feature type="domain" description="Inner membrane component" evidence="12">
    <location>
        <begin position="789"/>
        <end position="839"/>
    </location>
</feature>
<feature type="domain" description="Sodium/calcium exchanger membrane region" evidence="11">
    <location>
        <begin position="1433"/>
        <end position="1588"/>
    </location>
</feature>